<dbReference type="SUPFAM" id="SSF63829">
    <property type="entry name" value="Calcium-dependent phosphotriesterase"/>
    <property type="match status" value="1"/>
</dbReference>
<organism evidence="2">
    <name type="scientific">hydrothermal vent metagenome</name>
    <dbReference type="NCBI Taxonomy" id="652676"/>
    <lineage>
        <taxon>unclassified sequences</taxon>
        <taxon>metagenomes</taxon>
        <taxon>ecological metagenomes</taxon>
    </lineage>
</organism>
<dbReference type="PANTHER" id="PTHR24104:SF25">
    <property type="entry name" value="PROTEIN LIN-41"/>
    <property type="match status" value="1"/>
</dbReference>
<dbReference type="AlphaFoldDB" id="A0A3B0UPE4"/>
<proteinExistence type="predicted"/>
<dbReference type="GO" id="GO:0043161">
    <property type="term" value="P:proteasome-mediated ubiquitin-dependent protein catabolic process"/>
    <property type="evidence" value="ECO:0007669"/>
    <property type="project" value="TreeGrafter"/>
</dbReference>
<dbReference type="InterPro" id="IPR050952">
    <property type="entry name" value="TRIM-NHL_E3_ligases"/>
</dbReference>
<keyword evidence="1" id="KW-0472">Membrane</keyword>
<keyword evidence="1" id="KW-0812">Transmembrane</keyword>
<dbReference type="PANTHER" id="PTHR24104">
    <property type="entry name" value="E3 UBIQUITIN-PROTEIN LIGASE NHLRC1-RELATED"/>
    <property type="match status" value="1"/>
</dbReference>
<feature type="transmembrane region" description="Helical" evidence="1">
    <location>
        <begin position="6"/>
        <end position="25"/>
    </location>
</feature>
<protein>
    <submittedName>
        <fullName evidence="2">Uncharacterized protein</fullName>
    </submittedName>
</protein>
<dbReference type="GO" id="GO:0061630">
    <property type="term" value="F:ubiquitin protein ligase activity"/>
    <property type="evidence" value="ECO:0007669"/>
    <property type="project" value="TreeGrafter"/>
</dbReference>
<dbReference type="GO" id="GO:0008270">
    <property type="term" value="F:zinc ion binding"/>
    <property type="evidence" value="ECO:0007669"/>
    <property type="project" value="UniProtKB-KW"/>
</dbReference>
<evidence type="ECO:0000256" key="1">
    <source>
        <dbReference type="SAM" id="Phobius"/>
    </source>
</evidence>
<name>A0A3B0UPE4_9ZZZZ</name>
<reference evidence="2" key="1">
    <citation type="submission" date="2018-06" db="EMBL/GenBank/DDBJ databases">
        <authorList>
            <person name="Zhirakovskaya E."/>
        </authorList>
    </citation>
    <scope>NUCLEOTIDE SEQUENCE</scope>
</reference>
<dbReference type="EMBL" id="UOEP01000162">
    <property type="protein sequence ID" value="VAW21994.1"/>
    <property type="molecule type" value="Genomic_DNA"/>
</dbReference>
<accession>A0A3B0UPE4</accession>
<dbReference type="InterPro" id="IPR011042">
    <property type="entry name" value="6-blade_b-propeller_TolB-like"/>
</dbReference>
<dbReference type="Gene3D" id="2.120.10.30">
    <property type="entry name" value="TolB, C-terminal domain"/>
    <property type="match status" value="1"/>
</dbReference>
<gene>
    <name evidence="2" type="ORF">MNBD_BACTEROID01-444</name>
</gene>
<evidence type="ECO:0000313" key="2">
    <source>
        <dbReference type="EMBL" id="VAW21994.1"/>
    </source>
</evidence>
<keyword evidence="1" id="KW-1133">Transmembrane helix</keyword>
<dbReference type="GO" id="GO:0000209">
    <property type="term" value="P:protein polyubiquitination"/>
    <property type="evidence" value="ECO:0007669"/>
    <property type="project" value="TreeGrafter"/>
</dbReference>
<sequence>MKNKGIIIFLIILAVVIVVVIVADFTSTKPGKQGENPFLYDVSEFKKVDPALILYKETKDLKIKFDRPAGITYKDGHLFVVGDSLLQIIKTNGALVSEIALPDAPECIEVANDTIFIGFKKYLAVYNMAGEPGKVWEPFSEKSVITSLAVWDGNIFIADAGNRKVYRYSTNGKKLNEFEGKTSDDVLHGFIIPSPYFDLAVNNDGELWVVNPGNHAFENYTYDGNLRAYWENSSMKIEGFSGCCNPAHYAFLPDGSFVTSEKGMVRIKVYKPSGELLGVVAPPDKFKDDGHAPDITVDGSGNIYALDFDKKMIRLFEPDRALPE</sequence>